<keyword evidence="1" id="KW-0472">Membrane</keyword>
<evidence type="ECO:0000313" key="3">
    <source>
        <dbReference type="EMBL" id="NIJ59157.1"/>
    </source>
</evidence>
<dbReference type="PANTHER" id="PTHR40254:SF1">
    <property type="entry name" value="BLR0577 PROTEIN"/>
    <property type="match status" value="1"/>
</dbReference>
<evidence type="ECO:0000313" key="4">
    <source>
        <dbReference type="Proteomes" id="UP001429580"/>
    </source>
</evidence>
<organism evidence="3 4">
    <name type="scientific">Pseudochelatococcus lubricantis</name>
    <dbReference type="NCBI Taxonomy" id="1538102"/>
    <lineage>
        <taxon>Bacteria</taxon>
        <taxon>Pseudomonadati</taxon>
        <taxon>Pseudomonadota</taxon>
        <taxon>Alphaproteobacteria</taxon>
        <taxon>Hyphomicrobiales</taxon>
        <taxon>Chelatococcaceae</taxon>
        <taxon>Pseudochelatococcus</taxon>
    </lineage>
</organism>
<dbReference type="SUPFAM" id="SSF51905">
    <property type="entry name" value="FAD/NAD(P)-binding domain"/>
    <property type="match status" value="1"/>
</dbReference>
<feature type="domain" description="FAD-dependent urate hydroxylase HpyO/Asp monooxygenase CreE-like FAD/NAD(P)-binding" evidence="2">
    <location>
        <begin position="19"/>
        <end position="171"/>
    </location>
</feature>
<keyword evidence="4" id="KW-1185">Reference proteome</keyword>
<proteinExistence type="predicted"/>
<comment type="caution">
    <text evidence="3">The sequence shown here is derived from an EMBL/GenBank/DDBJ whole genome shotgun (WGS) entry which is preliminary data.</text>
</comment>
<gene>
    <name evidence="3" type="ORF">FHS82_003012</name>
</gene>
<dbReference type="Proteomes" id="UP001429580">
    <property type="component" value="Unassembled WGS sequence"/>
</dbReference>
<keyword evidence="1" id="KW-1133">Transmembrane helix</keyword>
<feature type="transmembrane region" description="Helical" evidence="1">
    <location>
        <begin position="14"/>
        <end position="36"/>
    </location>
</feature>
<evidence type="ECO:0000256" key="1">
    <source>
        <dbReference type="SAM" id="Phobius"/>
    </source>
</evidence>
<keyword evidence="1" id="KW-0812">Transmembrane</keyword>
<protein>
    <submittedName>
        <fullName evidence="3">NAD(P)/FAD-binding protein YdhS</fullName>
    </submittedName>
</protein>
<dbReference type="EMBL" id="JAASQI010000007">
    <property type="protein sequence ID" value="NIJ59157.1"/>
    <property type="molecule type" value="Genomic_DNA"/>
</dbReference>
<dbReference type="Gene3D" id="3.50.50.60">
    <property type="entry name" value="FAD/NAD(P)-binding domain"/>
    <property type="match status" value="1"/>
</dbReference>
<dbReference type="InterPro" id="IPR036188">
    <property type="entry name" value="FAD/NAD-bd_sf"/>
</dbReference>
<dbReference type="InterPro" id="IPR052189">
    <property type="entry name" value="L-asp_N-monooxygenase_NS-form"/>
</dbReference>
<name>A0ABX0V2J3_9HYPH</name>
<dbReference type="RefSeq" id="WP_166954263.1">
    <property type="nucleotide sequence ID" value="NZ_JAASQI010000007.1"/>
</dbReference>
<evidence type="ECO:0000259" key="2">
    <source>
        <dbReference type="Pfam" id="PF13454"/>
    </source>
</evidence>
<dbReference type="Pfam" id="PF13454">
    <property type="entry name" value="NAD_binding_9"/>
    <property type="match status" value="1"/>
</dbReference>
<reference evidence="3 4" key="1">
    <citation type="submission" date="2020-03" db="EMBL/GenBank/DDBJ databases">
        <title>Genomic Encyclopedia of Type Strains, Phase IV (KMG-IV): sequencing the most valuable type-strain genomes for metagenomic binning, comparative biology and taxonomic classification.</title>
        <authorList>
            <person name="Goeker M."/>
        </authorList>
    </citation>
    <scope>NUCLEOTIDE SEQUENCE [LARGE SCALE GENOMIC DNA]</scope>
    <source>
        <strain evidence="3 4">DSM 103870</strain>
    </source>
</reference>
<dbReference type="InterPro" id="IPR038732">
    <property type="entry name" value="HpyO/CreE_NAD-binding"/>
</dbReference>
<accession>A0ABX0V2J3</accession>
<sequence length="471" mass="50487">MTAVSFPEPLFHDIPFSVAVVGGGFTGTVFAIKYLAVARRPVTIAIVEPREMLGGGVAYSTRDDVHLMNAPATVFGIDRSDPEGFSRWLETACGTERLSEWTVAGEAYPPRRLYGAYVRSELERTATTARATVRHIRDVVTDLELGADAATLHLAEGGKLSARQVVLAVGVTSARPAFVTGEAGAHPGYVADPWEHGVLDRLARSGKIVTIGTGLTMLDVAASLERAGFGGELVAISRSGLVSEGRRKVVSLPVLAENEEAPDRLVPFLRQVQIMRHSLAASGGDWQSLVPAIKAQIPGLWRRGSSRERRNFLRFLRRFWETALHRAAPQTAAAVERSLARGRLTTLSGRIVSVSVTSSGALQISLRQRSDGSAVIIEADAVVNCSGPRHDISDASQPALVRNLLGRGLIVPGPEQFGLLATPDGRVIDRNGNVSDRLSAIGPLMRGIHWESNGAIECLDQAIGVAERLAR</sequence>
<dbReference type="PANTHER" id="PTHR40254">
    <property type="entry name" value="BLR0577 PROTEIN"/>
    <property type="match status" value="1"/>
</dbReference>